<dbReference type="SUPFAM" id="SSF111369">
    <property type="entry name" value="HlyD-like secretion proteins"/>
    <property type="match status" value="1"/>
</dbReference>
<evidence type="ECO:0000313" key="14">
    <source>
        <dbReference type="EMBL" id="SDE13268.1"/>
    </source>
</evidence>
<dbReference type="RefSeq" id="WP_092745076.1">
    <property type="nucleotide sequence ID" value="NZ_FMZC01000012.1"/>
</dbReference>
<accession>A0A1G7AE96</accession>
<evidence type="ECO:0000256" key="4">
    <source>
        <dbReference type="ARBA" id="ARBA00022475"/>
    </source>
</evidence>
<name>A0A1G7AE96_9BURK</name>
<keyword evidence="8 9" id="KW-0472">Membrane</keyword>
<evidence type="ECO:0000256" key="5">
    <source>
        <dbReference type="ARBA" id="ARBA00022519"/>
    </source>
</evidence>
<dbReference type="EMBL" id="FMZC01000012">
    <property type="protein sequence ID" value="SDE13268.1"/>
    <property type="molecule type" value="Genomic_DNA"/>
</dbReference>
<keyword evidence="7 9" id="KW-1133">Transmembrane helix</keyword>
<organism evidence="14 15">
    <name type="scientific">Paracidovorax valerianellae</name>
    <dbReference type="NCBI Taxonomy" id="187868"/>
    <lineage>
        <taxon>Bacteria</taxon>
        <taxon>Pseudomonadati</taxon>
        <taxon>Pseudomonadota</taxon>
        <taxon>Betaproteobacteria</taxon>
        <taxon>Burkholderiales</taxon>
        <taxon>Comamonadaceae</taxon>
        <taxon>Paracidovorax</taxon>
    </lineage>
</organism>
<dbReference type="InterPro" id="IPR058982">
    <property type="entry name" value="Beta-barrel_AprE"/>
</dbReference>
<dbReference type="NCBIfam" id="TIGR01843">
    <property type="entry name" value="type_I_hlyD"/>
    <property type="match status" value="1"/>
</dbReference>
<comment type="similarity">
    <text evidence="2 9">Belongs to the membrane fusion protein (MFP) (TC 8.A.1) family.</text>
</comment>
<dbReference type="InterPro" id="IPR006144">
    <property type="entry name" value="Secretion_HlyD_CS"/>
</dbReference>
<feature type="transmembrane region" description="Helical" evidence="9">
    <location>
        <begin position="81"/>
        <end position="98"/>
    </location>
</feature>
<feature type="coiled-coil region" evidence="10">
    <location>
        <begin position="289"/>
        <end position="323"/>
    </location>
</feature>
<evidence type="ECO:0000256" key="10">
    <source>
        <dbReference type="SAM" id="Coils"/>
    </source>
</evidence>
<dbReference type="AlphaFoldDB" id="A0A1G7AE96"/>
<feature type="domain" description="CyaD-like alpha-helical hairpin" evidence="12">
    <location>
        <begin position="149"/>
        <end position="355"/>
    </location>
</feature>
<keyword evidence="15" id="KW-1185">Reference proteome</keyword>
<dbReference type="Pfam" id="PF25988">
    <property type="entry name" value="HH_CyaD"/>
    <property type="match status" value="1"/>
</dbReference>
<dbReference type="OrthoDB" id="9775513at2"/>
<reference evidence="14 15" key="1">
    <citation type="submission" date="2016-10" db="EMBL/GenBank/DDBJ databases">
        <authorList>
            <person name="de Groot N.N."/>
        </authorList>
    </citation>
    <scope>NUCLEOTIDE SEQUENCE [LARGE SCALE GENOMIC DNA]</scope>
    <source>
        <strain evidence="14 15">DSM 16619</strain>
    </source>
</reference>
<evidence type="ECO:0000256" key="1">
    <source>
        <dbReference type="ARBA" id="ARBA00004377"/>
    </source>
</evidence>
<keyword evidence="10" id="KW-0175">Coiled coil</keyword>
<evidence type="ECO:0000256" key="8">
    <source>
        <dbReference type="ARBA" id="ARBA00023136"/>
    </source>
</evidence>
<gene>
    <name evidence="14" type="ORF">SAMN05192589_112152</name>
</gene>
<dbReference type="InterPro" id="IPR010129">
    <property type="entry name" value="T1SS_HlyD"/>
</dbReference>
<dbReference type="PRINTS" id="PR01490">
    <property type="entry name" value="RTXTOXIND"/>
</dbReference>
<evidence type="ECO:0000256" key="11">
    <source>
        <dbReference type="SAM" id="MobiDB-lite"/>
    </source>
</evidence>
<dbReference type="PANTHER" id="PTHR30386">
    <property type="entry name" value="MEMBRANE FUSION SUBUNIT OF EMRAB-TOLC MULTIDRUG EFFLUX PUMP"/>
    <property type="match status" value="1"/>
</dbReference>
<keyword evidence="6 9" id="KW-0812">Transmembrane</keyword>
<evidence type="ECO:0000259" key="12">
    <source>
        <dbReference type="Pfam" id="PF25988"/>
    </source>
</evidence>
<keyword evidence="3 9" id="KW-0813">Transport</keyword>
<keyword evidence="5 9" id="KW-0997">Cell inner membrane</keyword>
<evidence type="ECO:0000256" key="7">
    <source>
        <dbReference type="ARBA" id="ARBA00022989"/>
    </source>
</evidence>
<dbReference type="STRING" id="187868.SAMN05192589_112152"/>
<evidence type="ECO:0000256" key="6">
    <source>
        <dbReference type="ARBA" id="ARBA00022692"/>
    </source>
</evidence>
<dbReference type="GO" id="GO:0009306">
    <property type="term" value="P:protein secretion"/>
    <property type="evidence" value="ECO:0007669"/>
    <property type="project" value="InterPro"/>
</dbReference>
<dbReference type="InterPro" id="IPR059040">
    <property type="entry name" value="HH_CyaD-like"/>
</dbReference>
<evidence type="ECO:0000259" key="13">
    <source>
        <dbReference type="Pfam" id="PF26002"/>
    </source>
</evidence>
<evidence type="ECO:0000256" key="3">
    <source>
        <dbReference type="ARBA" id="ARBA00022448"/>
    </source>
</evidence>
<feature type="region of interest" description="Disordered" evidence="11">
    <location>
        <begin position="1"/>
        <end position="21"/>
    </location>
</feature>
<dbReference type="PANTHER" id="PTHR30386:SF27">
    <property type="entry name" value="MEMBRANE FUSION PROTEIN (MFP) FAMILY PROTEIN"/>
    <property type="match status" value="1"/>
</dbReference>
<feature type="domain" description="AprE-like beta-barrel" evidence="13">
    <location>
        <begin position="396"/>
        <end position="483"/>
    </location>
</feature>
<dbReference type="Proteomes" id="UP000198781">
    <property type="component" value="Unassembled WGS sequence"/>
</dbReference>
<dbReference type="Gene3D" id="2.40.50.100">
    <property type="match status" value="1"/>
</dbReference>
<evidence type="ECO:0000256" key="9">
    <source>
        <dbReference type="RuleBase" id="RU365093"/>
    </source>
</evidence>
<dbReference type="GO" id="GO:0005886">
    <property type="term" value="C:plasma membrane"/>
    <property type="evidence" value="ECO:0007669"/>
    <property type="project" value="UniProtKB-SubCell"/>
</dbReference>
<evidence type="ECO:0000256" key="2">
    <source>
        <dbReference type="ARBA" id="ARBA00009477"/>
    </source>
</evidence>
<comment type="subcellular location">
    <subcellularLocation>
        <location evidence="1 9">Cell inner membrane</location>
        <topology evidence="1 9">Single-pass membrane protein</topology>
    </subcellularLocation>
</comment>
<dbReference type="PROSITE" id="PS00543">
    <property type="entry name" value="HLYD_FAMILY"/>
    <property type="match status" value="1"/>
</dbReference>
<feature type="compositionally biased region" description="Polar residues" evidence="11">
    <location>
        <begin position="1"/>
        <end position="17"/>
    </location>
</feature>
<proteinExistence type="inferred from homology"/>
<dbReference type="Gene3D" id="2.40.30.170">
    <property type="match status" value="1"/>
</dbReference>
<keyword evidence="4 9" id="KW-1003">Cell membrane</keyword>
<protein>
    <recommendedName>
        <fullName evidence="9">Membrane fusion protein (MFP) family protein</fullName>
    </recommendedName>
</protein>
<sequence>MTDTSLATGAAPSTSDTPLAKIEKPRHPGIELLGRYGAVLRAAWAHRAELAGPSRLADEQAFLPAALSLQETPVHPAPRRIAFVLMALFVIALLWAIFGKIDIVAVAPGRVIVSDRTKLVQPLENSVIRRILVKDGDHVQAGQPLVELDPTAARADKASFHEARRSADSEWVRSRVLQQVLSNLEQPRQGPLGQVARLTTKDVPPEWQTQDLAEANAQLSAEWSDITARLAKLAAERQRRQAEMATVRAMIGKLEATVPIARQREQDFKALADQGFMSGHANQDRTRERIELERDLATQQARLDEAQAALREAEQTRSAYLAETRRALSDRQAQADLKRQQSGQELAKATQRERLATLTAPVAGTVQQLAAHTEGGVVTEAQALMVIVPDSANVSAEVTLENKDIGFVAPGQEVAIKLETFPFTRYGTVKATVDKVTQDAVTDEKRGAIFPALITLNQSSIDVDGKPIRLAPGMNLTAEIKTGKRRVIEYLLSPIQRAGSESLRER</sequence>
<dbReference type="Pfam" id="PF26002">
    <property type="entry name" value="Beta-barrel_AprE"/>
    <property type="match status" value="1"/>
</dbReference>
<dbReference type="InterPro" id="IPR050739">
    <property type="entry name" value="MFP"/>
</dbReference>
<evidence type="ECO:0000313" key="15">
    <source>
        <dbReference type="Proteomes" id="UP000198781"/>
    </source>
</evidence>